<protein>
    <recommendedName>
        <fullName evidence="1">RES domain-containing protein</fullName>
    </recommendedName>
</protein>
<feature type="domain" description="RES" evidence="1">
    <location>
        <begin position="31"/>
        <end position="172"/>
    </location>
</feature>
<keyword evidence="3" id="KW-1185">Reference proteome</keyword>
<dbReference type="Pfam" id="PF08808">
    <property type="entry name" value="RES"/>
    <property type="match status" value="1"/>
</dbReference>
<dbReference type="InterPro" id="IPR014914">
    <property type="entry name" value="RES_dom"/>
</dbReference>
<name>A0A1R1LP85_9MICC</name>
<sequence>MRRDQTSFQDEPDPGLDLSAFPTVECASEVVYRAHSIERDPRWFSSDGGGRFDLPVPRGTLYAAGNVKTATRERLAKMLDHGRKVLLKHAQAFAVSTLVLPPAAHFADLNDPTADEFGATNELAAMRPYAVPQAWARAFDDAGINGVRYGARSTSLPANSWALFGAAGADDTLPVPELQAIDGVAACALSGVDVVSPGEKSGYDLVQAER</sequence>
<evidence type="ECO:0000259" key="1">
    <source>
        <dbReference type="Pfam" id="PF08808"/>
    </source>
</evidence>
<gene>
    <name evidence="2" type="ORF">BKD30_01080</name>
</gene>
<organism evidence="2 3">
    <name type="scientific">Tersicoccus phoenicis</name>
    <dbReference type="NCBI Taxonomy" id="554083"/>
    <lineage>
        <taxon>Bacteria</taxon>
        <taxon>Bacillati</taxon>
        <taxon>Actinomycetota</taxon>
        <taxon>Actinomycetes</taxon>
        <taxon>Micrococcales</taxon>
        <taxon>Micrococcaceae</taxon>
        <taxon>Tersicoccus</taxon>
    </lineage>
</organism>
<accession>A0A1R1LP85</accession>
<reference evidence="2 3" key="1">
    <citation type="submission" date="2016-12" db="EMBL/GenBank/DDBJ databases">
        <title>Draft genome of Tersicoccus phoenicis 1P05MA.</title>
        <authorList>
            <person name="Nakajima Y."/>
            <person name="Yoshizawa S."/>
            <person name="Nakamura K."/>
            <person name="Ogura Y."/>
            <person name="Hayashi T."/>
            <person name="Kogure K."/>
        </authorList>
    </citation>
    <scope>NUCLEOTIDE SEQUENCE [LARGE SCALE GENOMIC DNA]</scope>
    <source>
        <strain evidence="2 3">1p05MA</strain>
    </source>
</reference>
<dbReference type="Proteomes" id="UP000187085">
    <property type="component" value="Unassembled WGS sequence"/>
</dbReference>
<comment type="caution">
    <text evidence="2">The sequence shown here is derived from an EMBL/GenBank/DDBJ whole genome shotgun (WGS) entry which is preliminary data.</text>
</comment>
<evidence type="ECO:0000313" key="3">
    <source>
        <dbReference type="Proteomes" id="UP000187085"/>
    </source>
</evidence>
<dbReference type="AlphaFoldDB" id="A0A1R1LP85"/>
<evidence type="ECO:0000313" key="2">
    <source>
        <dbReference type="EMBL" id="OMH29353.1"/>
    </source>
</evidence>
<dbReference type="EMBL" id="MRDE01000006">
    <property type="protein sequence ID" value="OMH29353.1"/>
    <property type="molecule type" value="Genomic_DNA"/>
</dbReference>
<proteinExistence type="predicted"/>